<geneLocation type="plasmid" evidence="1 2">
    <name>3</name>
</geneLocation>
<reference evidence="1 2" key="1">
    <citation type="submission" date="2019-03" db="EMBL/GenBank/DDBJ databases">
        <authorList>
            <person name="Kox A.R. M."/>
        </authorList>
    </citation>
    <scope>NUCLEOTIDE SEQUENCE [LARGE SCALE GENOMIC DNA]</scope>
    <source>
        <strain evidence="1">MTUNDRAET4 annotated genome</strain>
        <plasmid evidence="2">3</plasmid>
    </source>
</reference>
<name>A0A4V6INF3_METTU</name>
<dbReference type="AlphaFoldDB" id="A0A4V6INF3"/>
<organism evidence="1 2">
    <name type="scientific">Methylocella tundrae</name>
    <dbReference type="NCBI Taxonomy" id="227605"/>
    <lineage>
        <taxon>Bacteria</taxon>
        <taxon>Pseudomonadati</taxon>
        <taxon>Pseudomonadota</taxon>
        <taxon>Alphaproteobacteria</taxon>
        <taxon>Hyphomicrobiales</taxon>
        <taxon>Beijerinckiaceae</taxon>
        <taxon>Methylocella</taxon>
    </lineage>
</organism>
<accession>A0A4V6INF3</accession>
<dbReference type="KEGG" id="mtun:MTUNDRAET4_0168.2"/>
<protein>
    <submittedName>
        <fullName evidence="1">Uncharacterized protein</fullName>
    </submittedName>
</protein>
<sequence length="157" mass="17193">MPDLNSPELQSWIDAPVQPLAVPQAAARQAREHAALDTALAALAVAVGDAQTDALKRVKTYLTKEPGRSSFQAIAGKIGDLKLIALLDRMYAVANEDRRTMVLDLFTPDALAPRPDFPSLEALQRRDLVRRMLNDARIQALLRACQPRDASREGEPA</sequence>
<keyword evidence="1" id="KW-0614">Plasmid</keyword>
<gene>
    <name evidence="1" type="ORF">MTUNDRAET4_0168</name>
</gene>
<evidence type="ECO:0000313" key="1">
    <source>
        <dbReference type="EMBL" id="VFU17637.1"/>
    </source>
</evidence>
<dbReference type="EMBL" id="LR536452">
    <property type="protein sequence ID" value="VFU17637.1"/>
    <property type="molecule type" value="Genomic_DNA"/>
</dbReference>
<evidence type="ECO:0000313" key="2">
    <source>
        <dbReference type="Proteomes" id="UP000294360"/>
    </source>
</evidence>
<dbReference type="RefSeq" id="WP_134493431.1">
    <property type="nucleotide sequence ID" value="NZ_CP139087.1"/>
</dbReference>
<proteinExistence type="predicted"/>
<dbReference type="Proteomes" id="UP000294360">
    <property type="component" value="Plasmid 3"/>
</dbReference>